<dbReference type="InterPro" id="IPR029056">
    <property type="entry name" value="Ribokinase-like"/>
</dbReference>
<dbReference type="PANTHER" id="PTHR10584:SF166">
    <property type="entry name" value="RIBOKINASE"/>
    <property type="match status" value="1"/>
</dbReference>
<keyword evidence="1" id="KW-0808">Transferase</keyword>
<protein>
    <submittedName>
        <fullName evidence="4">Ribokinase</fullName>
    </submittedName>
</protein>
<keyword evidence="2 4" id="KW-0418">Kinase</keyword>
<dbReference type="GO" id="GO:0005829">
    <property type="term" value="C:cytosol"/>
    <property type="evidence" value="ECO:0007669"/>
    <property type="project" value="TreeGrafter"/>
</dbReference>
<gene>
    <name evidence="4" type="ORF">E1298_22965</name>
</gene>
<evidence type="ECO:0000313" key="5">
    <source>
        <dbReference type="Proteomes" id="UP000294513"/>
    </source>
</evidence>
<feature type="domain" description="Carbohydrate kinase PfkB" evidence="3">
    <location>
        <begin position="5"/>
        <end position="169"/>
    </location>
</feature>
<dbReference type="Pfam" id="PF00294">
    <property type="entry name" value="PfkB"/>
    <property type="match status" value="1"/>
</dbReference>
<name>A0A4R5B9X7_9ACTN</name>
<evidence type="ECO:0000256" key="2">
    <source>
        <dbReference type="ARBA" id="ARBA00022777"/>
    </source>
</evidence>
<dbReference type="Proteomes" id="UP000294513">
    <property type="component" value="Unassembled WGS sequence"/>
</dbReference>
<feature type="non-terminal residue" evidence="4">
    <location>
        <position position="170"/>
    </location>
</feature>
<accession>A0A4R5B9X7</accession>
<sequence length="170" mass="16585">MSAQREVVVVGSANADLVVAVDRRPGPGETVLGSDLAVHPGGKGANQAVAAARLGGRVGIVGRVGDDPHGDLLRGALGGAGVDLTHLSTTPGPSGVALITVGPDGDNSIIVSPGANARLTPADAAGAREMIAAASVVSFQMEIPLPTIVAAARMASAAGVRVVLNLSPPA</sequence>
<comment type="caution">
    <text evidence="4">The sequence shown here is derived from an EMBL/GenBank/DDBJ whole genome shotgun (WGS) entry which is preliminary data.</text>
</comment>
<dbReference type="GO" id="GO:0016301">
    <property type="term" value="F:kinase activity"/>
    <property type="evidence" value="ECO:0007669"/>
    <property type="project" value="UniProtKB-KW"/>
</dbReference>
<dbReference type="RefSeq" id="WP_243725747.1">
    <property type="nucleotide sequence ID" value="NZ_SMKU01000126.1"/>
</dbReference>
<proteinExistence type="predicted"/>
<dbReference type="EMBL" id="SMKU01000126">
    <property type="protein sequence ID" value="TDD82295.1"/>
    <property type="molecule type" value="Genomic_DNA"/>
</dbReference>
<dbReference type="SUPFAM" id="SSF53613">
    <property type="entry name" value="Ribokinase-like"/>
    <property type="match status" value="1"/>
</dbReference>
<organism evidence="4 5">
    <name type="scientific">Actinomadura rubrisoli</name>
    <dbReference type="NCBI Taxonomy" id="2530368"/>
    <lineage>
        <taxon>Bacteria</taxon>
        <taxon>Bacillati</taxon>
        <taxon>Actinomycetota</taxon>
        <taxon>Actinomycetes</taxon>
        <taxon>Streptosporangiales</taxon>
        <taxon>Thermomonosporaceae</taxon>
        <taxon>Actinomadura</taxon>
    </lineage>
</organism>
<dbReference type="InterPro" id="IPR011611">
    <property type="entry name" value="PfkB_dom"/>
</dbReference>
<dbReference type="PRINTS" id="PR00990">
    <property type="entry name" value="RIBOKINASE"/>
</dbReference>
<evidence type="ECO:0000313" key="4">
    <source>
        <dbReference type="EMBL" id="TDD82295.1"/>
    </source>
</evidence>
<dbReference type="Gene3D" id="3.40.1190.20">
    <property type="match status" value="1"/>
</dbReference>
<dbReference type="AlphaFoldDB" id="A0A4R5B9X7"/>
<dbReference type="PANTHER" id="PTHR10584">
    <property type="entry name" value="SUGAR KINASE"/>
    <property type="match status" value="1"/>
</dbReference>
<reference evidence="4 5" key="1">
    <citation type="submission" date="2019-03" db="EMBL/GenBank/DDBJ databases">
        <title>Draft genome sequences of novel Actinobacteria.</title>
        <authorList>
            <person name="Sahin N."/>
            <person name="Ay H."/>
            <person name="Saygin H."/>
        </authorList>
    </citation>
    <scope>NUCLEOTIDE SEQUENCE [LARGE SCALE GENOMIC DNA]</scope>
    <source>
        <strain evidence="4 5">H3C3</strain>
    </source>
</reference>
<dbReference type="GO" id="GO:0006796">
    <property type="term" value="P:phosphate-containing compound metabolic process"/>
    <property type="evidence" value="ECO:0007669"/>
    <property type="project" value="UniProtKB-ARBA"/>
</dbReference>
<evidence type="ECO:0000259" key="3">
    <source>
        <dbReference type="Pfam" id="PF00294"/>
    </source>
</evidence>
<evidence type="ECO:0000256" key="1">
    <source>
        <dbReference type="ARBA" id="ARBA00022679"/>
    </source>
</evidence>
<keyword evidence="5" id="KW-1185">Reference proteome</keyword>
<dbReference type="InterPro" id="IPR002139">
    <property type="entry name" value="Ribo/fructo_kinase"/>
</dbReference>